<name>A0A0J1H4Z6_9GAMM</name>
<proteinExistence type="predicted"/>
<dbReference type="OrthoDB" id="5344095at2"/>
<gene>
    <name evidence="2" type="ORF">ABT57_18065</name>
</gene>
<evidence type="ECO:0000313" key="3">
    <source>
        <dbReference type="Proteomes" id="UP000035909"/>
    </source>
</evidence>
<feature type="compositionally biased region" description="Basic and acidic residues" evidence="1">
    <location>
        <begin position="111"/>
        <end position="123"/>
    </location>
</feature>
<evidence type="ECO:0000313" key="2">
    <source>
        <dbReference type="EMBL" id="KLV06839.1"/>
    </source>
</evidence>
<organism evidence="2 3">
    <name type="scientific">Photobacterium ganghwense</name>
    <dbReference type="NCBI Taxonomy" id="320778"/>
    <lineage>
        <taxon>Bacteria</taxon>
        <taxon>Pseudomonadati</taxon>
        <taxon>Pseudomonadota</taxon>
        <taxon>Gammaproteobacteria</taxon>
        <taxon>Vibrionales</taxon>
        <taxon>Vibrionaceae</taxon>
        <taxon>Photobacterium</taxon>
    </lineage>
</organism>
<comment type="caution">
    <text evidence="2">The sequence shown here is derived from an EMBL/GenBank/DDBJ whole genome shotgun (WGS) entry which is preliminary data.</text>
</comment>
<dbReference type="NCBIfam" id="NF007715">
    <property type="entry name" value="PRK10410.1-3"/>
    <property type="match status" value="1"/>
</dbReference>
<keyword evidence="3" id="KW-1185">Reference proteome</keyword>
<accession>A0A0J1H4Z6</accession>
<dbReference type="NCBIfam" id="NF007714">
    <property type="entry name" value="PRK10410.1-2"/>
    <property type="match status" value="1"/>
</dbReference>
<evidence type="ECO:0000256" key="1">
    <source>
        <dbReference type="SAM" id="MobiDB-lite"/>
    </source>
</evidence>
<dbReference type="Pfam" id="PF11756">
    <property type="entry name" value="YgbA_NO"/>
    <property type="match status" value="1"/>
</dbReference>
<dbReference type="PATRIC" id="fig|320778.3.peg.3927"/>
<dbReference type="STRING" id="320778.ABT57_18065"/>
<reference evidence="2 3" key="1">
    <citation type="submission" date="2015-05" db="EMBL/GenBank/DDBJ databases">
        <title>Photobacterium galathea sp. nov.</title>
        <authorList>
            <person name="Machado H."/>
            <person name="Gram L."/>
        </authorList>
    </citation>
    <scope>NUCLEOTIDE SEQUENCE [LARGE SCALE GENOMIC DNA]</scope>
    <source>
        <strain evidence="2 3">DSM 22954</strain>
    </source>
</reference>
<feature type="compositionally biased region" description="Basic and acidic residues" evidence="1">
    <location>
        <begin position="130"/>
        <end position="157"/>
    </location>
</feature>
<protein>
    <submittedName>
        <fullName evidence="2">Nitrous oxide-stimulated promoter</fullName>
    </submittedName>
</protein>
<dbReference type="RefSeq" id="WP_047886668.1">
    <property type="nucleotide sequence ID" value="NZ_LDOU01000019.1"/>
</dbReference>
<dbReference type="InterPro" id="IPR020483">
    <property type="entry name" value="Uncharacterised_YgbA"/>
</dbReference>
<sequence length="157" mass="18202">MTNQAPSPVPSPVLLGSLDTELKTIQAMVKIYCRDHHGPTLCDSCRDFLHYAHTRLDRCPYGENKPTCRICPIHCYKADYKALSRTIMRYSGPRMLLRHPILAIRHLIAEKRPVPEKPQDKASNRHKRKALEAENTRNQKPETRNQKPETRKDNHTQ</sequence>
<feature type="region of interest" description="Disordered" evidence="1">
    <location>
        <begin position="111"/>
        <end position="157"/>
    </location>
</feature>
<dbReference type="Proteomes" id="UP000035909">
    <property type="component" value="Unassembled WGS sequence"/>
</dbReference>
<dbReference type="AlphaFoldDB" id="A0A0J1H4Z6"/>
<dbReference type="EMBL" id="LDOU01000019">
    <property type="protein sequence ID" value="KLV06839.1"/>
    <property type="molecule type" value="Genomic_DNA"/>
</dbReference>